<proteinExistence type="predicted"/>
<evidence type="ECO:0000313" key="1">
    <source>
        <dbReference type="EMBL" id="KAL0388160.1"/>
    </source>
</evidence>
<gene>
    <name evidence="1" type="ORF">Sradi_2697800</name>
</gene>
<protein>
    <submittedName>
        <fullName evidence="1">Uncharacterized protein</fullName>
    </submittedName>
</protein>
<accession>A0AAW2S6L1</accession>
<name>A0AAW2S6L1_SESRA</name>
<comment type="caution">
    <text evidence="1">The sequence shown here is derived from an EMBL/GenBank/DDBJ whole genome shotgun (WGS) entry which is preliminary data.</text>
</comment>
<dbReference type="AlphaFoldDB" id="A0AAW2S6L1"/>
<sequence>MAEIKYSSPSAGDLSSFSATAPRPVKIIQLQHPTTSTSSTPPPSSSFLGRWRGKMKRMTWVEWIELFLPCYRWIRTRWREYLQPDLIWHHRRRHARPTGLVQLLVDELSRAYSFFLLVIDNNFLMSKTSLCLTQS</sequence>
<reference evidence="1" key="1">
    <citation type="submission" date="2020-06" db="EMBL/GenBank/DDBJ databases">
        <authorList>
            <person name="Li T."/>
            <person name="Hu X."/>
            <person name="Zhang T."/>
            <person name="Song X."/>
            <person name="Zhang H."/>
            <person name="Dai N."/>
            <person name="Sheng W."/>
            <person name="Hou X."/>
            <person name="Wei L."/>
        </authorList>
    </citation>
    <scope>NUCLEOTIDE SEQUENCE</scope>
    <source>
        <strain evidence="1">G02</strain>
        <tissue evidence="1">Leaf</tissue>
    </source>
</reference>
<dbReference type="EMBL" id="JACGWJ010000011">
    <property type="protein sequence ID" value="KAL0388160.1"/>
    <property type="molecule type" value="Genomic_DNA"/>
</dbReference>
<organism evidence="1">
    <name type="scientific">Sesamum radiatum</name>
    <name type="common">Black benniseed</name>
    <dbReference type="NCBI Taxonomy" id="300843"/>
    <lineage>
        <taxon>Eukaryota</taxon>
        <taxon>Viridiplantae</taxon>
        <taxon>Streptophyta</taxon>
        <taxon>Embryophyta</taxon>
        <taxon>Tracheophyta</taxon>
        <taxon>Spermatophyta</taxon>
        <taxon>Magnoliopsida</taxon>
        <taxon>eudicotyledons</taxon>
        <taxon>Gunneridae</taxon>
        <taxon>Pentapetalae</taxon>
        <taxon>asterids</taxon>
        <taxon>lamiids</taxon>
        <taxon>Lamiales</taxon>
        <taxon>Pedaliaceae</taxon>
        <taxon>Sesamum</taxon>
    </lineage>
</organism>
<reference evidence="1" key="2">
    <citation type="journal article" date="2024" name="Plant">
        <title>Genomic evolution and insights into agronomic trait innovations of Sesamum species.</title>
        <authorList>
            <person name="Miao H."/>
            <person name="Wang L."/>
            <person name="Qu L."/>
            <person name="Liu H."/>
            <person name="Sun Y."/>
            <person name="Le M."/>
            <person name="Wang Q."/>
            <person name="Wei S."/>
            <person name="Zheng Y."/>
            <person name="Lin W."/>
            <person name="Duan Y."/>
            <person name="Cao H."/>
            <person name="Xiong S."/>
            <person name="Wang X."/>
            <person name="Wei L."/>
            <person name="Li C."/>
            <person name="Ma Q."/>
            <person name="Ju M."/>
            <person name="Zhao R."/>
            <person name="Li G."/>
            <person name="Mu C."/>
            <person name="Tian Q."/>
            <person name="Mei H."/>
            <person name="Zhang T."/>
            <person name="Gao T."/>
            <person name="Zhang H."/>
        </authorList>
    </citation>
    <scope>NUCLEOTIDE SEQUENCE</scope>
    <source>
        <strain evidence="1">G02</strain>
    </source>
</reference>